<dbReference type="Proteomes" id="UP000819052">
    <property type="component" value="Unassembled WGS sequence"/>
</dbReference>
<protein>
    <submittedName>
        <fullName evidence="1">WG repeat-containing protein</fullName>
    </submittedName>
</protein>
<comment type="caution">
    <text evidence="1">The sequence shown here is derived from an EMBL/GenBank/DDBJ whole genome shotgun (WGS) entry which is preliminary data.</text>
</comment>
<keyword evidence="2" id="KW-1185">Reference proteome</keyword>
<proteinExistence type="predicted"/>
<organism evidence="1 2">
    <name type="scientific">Massilia aquatica</name>
    <dbReference type="NCBI Taxonomy" id="2609000"/>
    <lineage>
        <taxon>Bacteria</taxon>
        <taxon>Pseudomonadati</taxon>
        <taxon>Pseudomonadota</taxon>
        <taxon>Betaproteobacteria</taxon>
        <taxon>Burkholderiales</taxon>
        <taxon>Oxalobacteraceae</taxon>
        <taxon>Telluria group</taxon>
        <taxon>Massilia</taxon>
    </lineage>
</organism>
<evidence type="ECO:0000313" key="2">
    <source>
        <dbReference type="Proteomes" id="UP000819052"/>
    </source>
</evidence>
<dbReference type="RefSeq" id="WP_167080970.1">
    <property type="nucleotide sequence ID" value="NZ_VVIW01000031.1"/>
</dbReference>
<evidence type="ECO:0000313" key="1">
    <source>
        <dbReference type="EMBL" id="NHZ44370.1"/>
    </source>
</evidence>
<dbReference type="EMBL" id="VVIW01000031">
    <property type="protein sequence ID" value="NHZ44370.1"/>
    <property type="molecule type" value="Genomic_DNA"/>
</dbReference>
<reference evidence="1 2" key="1">
    <citation type="submission" date="2019-09" db="EMBL/GenBank/DDBJ databases">
        <title>Taxonomy of Antarctic Massilia spp.: description of Massilia rubra sp. nov., Massilia aquatica sp. nov., Massilia mucilaginosa sp. nov., Massilia frigida sp. nov. isolated from streams, lakes and regoliths.</title>
        <authorList>
            <person name="Holochova P."/>
            <person name="Sedlacek I."/>
            <person name="Kralova S."/>
            <person name="Maslanova I."/>
            <person name="Busse H.-J."/>
            <person name="Stankova E."/>
            <person name="Vrbovska V."/>
            <person name="Kovarovic V."/>
            <person name="Bartak M."/>
            <person name="Svec P."/>
            <person name="Pantucek R."/>
        </authorList>
    </citation>
    <scope>NUCLEOTIDE SEQUENCE [LARGE SCALE GENOMIC DNA]</scope>
    <source>
        <strain evidence="1 2">CCM 8693</strain>
    </source>
</reference>
<gene>
    <name evidence="1" type="ORF">F1609_30045</name>
</gene>
<sequence length="134" mass="14122">MPTSPALLSAGPFCDDGKGGLIAPARTLDGGAGYIDAHGRWLVAPGLEKTHPFHDGLSGFRKDGLLGYMNLDGGMAIAPRWTGGQHCSDGLAAVPGSGAASEPFVARAALERRHWRRRRPLWLRTPALEAIAQG</sequence>
<dbReference type="InterPro" id="IPR032774">
    <property type="entry name" value="WG_beta_rep"/>
</dbReference>
<name>A0ABX0MIY2_9BURK</name>
<accession>A0ABX0MIY2</accession>
<dbReference type="Pfam" id="PF14903">
    <property type="entry name" value="WG_beta_rep"/>
    <property type="match status" value="1"/>
</dbReference>